<feature type="compositionally biased region" description="Polar residues" evidence="1">
    <location>
        <begin position="57"/>
        <end position="73"/>
    </location>
</feature>
<evidence type="ECO:0000313" key="3">
    <source>
        <dbReference type="Proteomes" id="UP001341840"/>
    </source>
</evidence>
<evidence type="ECO:0000313" key="2">
    <source>
        <dbReference type="EMBL" id="MED6157388.1"/>
    </source>
</evidence>
<evidence type="ECO:0000256" key="1">
    <source>
        <dbReference type="SAM" id="MobiDB-lite"/>
    </source>
</evidence>
<accession>A0ABU6UB41</accession>
<reference evidence="2 3" key="1">
    <citation type="journal article" date="2023" name="Plants (Basel)">
        <title>Bridging the Gap: Combining Genomics and Transcriptomics Approaches to Understand Stylosanthes scabra, an Orphan Legume from the Brazilian Caatinga.</title>
        <authorList>
            <person name="Ferreira-Neto J.R.C."/>
            <person name="da Silva M.D."/>
            <person name="Binneck E."/>
            <person name="de Melo N.F."/>
            <person name="da Silva R.H."/>
            <person name="de Melo A.L.T.M."/>
            <person name="Pandolfi V."/>
            <person name="Bustamante F.O."/>
            <person name="Brasileiro-Vidal A.C."/>
            <person name="Benko-Iseppon A.M."/>
        </authorList>
    </citation>
    <scope>NUCLEOTIDE SEQUENCE [LARGE SCALE GENOMIC DNA]</scope>
    <source>
        <tissue evidence="2">Leaves</tissue>
    </source>
</reference>
<dbReference type="Proteomes" id="UP001341840">
    <property type="component" value="Unassembled WGS sequence"/>
</dbReference>
<dbReference type="EMBL" id="JASCZI010120906">
    <property type="protein sequence ID" value="MED6157388.1"/>
    <property type="molecule type" value="Genomic_DNA"/>
</dbReference>
<comment type="caution">
    <text evidence="2">The sequence shown here is derived from an EMBL/GenBank/DDBJ whole genome shotgun (WGS) entry which is preliminary data.</text>
</comment>
<feature type="region of interest" description="Disordered" evidence="1">
    <location>
        <begin position="53"/>
        <end position="80"/>
    </location>
</feature>
<organism evidence="2 3">
    <name type="scientific">Stylosanthes scabra</name>
    <dbReference type="NCBI Taxonomy" id="79078"/>
    <lineage>
        <taxon>Eukaryota</taxon>
        <taxon>Viridiplantae</taxon>
        <taxon>Streptophyta</taxon>
        <taxon>Embryophyta</taxon>
        <taxon>Tracheophyta</taxon>
        <taxon>Spermatophyta</taxon>
        <taxon>Magnoliopsida</taxon>
        <taxon>eudicotyledons</taxon>
        <taxon>Gunneridae</taxon>
        <taxon>Pentapetalae</taxon>
        <taxon>rosids</taxon>
        <taxon>fabids</taxon>
        <taxon>Fabales</taxon>
        <taxon>Fabaceae</taxon>
        <taxon>Papilionoideae</taxon>
        <taxon>50 kb inversion clade</taxon>
        <taxon>dalbergioids sensu lato</taxon>
        <taxon>Dalbergieae</taxon>
        <taxon>Pterocarpus clade</taxon>
        <taxon>Stylosanthes</taxon>
    </lineage>
</organism>
<protein>
    <submittedName>
        <fullName evidence="2">Uncharacterized protein</fullName>
    </submittedName>
</protein>
<keyword evidence="3" id="KW-1185">Reference proteome</keyword>
<gene>
    <name evidence="2" type="ORF">PIB30_022657</name>
</gene>
<name>A0ABU6UB41_9FABA</name>
<proteinExistence type="predicted"/>
<sequence length="118" mass="13606">MRFKFIMFMWREKEKTDTTKNSKGSIVRNSKIKMLKRSGVTKNRVRKTIDNMDNRENSFTPTVSKATIPQGNDSCGRDATKIDGKKNMKILELKEFADVTSSPDDLFRLTILHTTTRS</sequence>